<comment type="caution">
    <text evidence="1">The sequence shown here is derived from an EMBL/GenBank/DDBJ whole genome shotgun (WGS) entry which is preliminary data.</text>
</comment>
<dbReference type="RefSeq" id="WP_088263236.1">
    <property type="nucleotide sequence ID" value="NZ_MSIH01000003.1"/>
</dbReference>
<sequence>MQFLGRAVRSTRAGLLILATSAMLRAWSYAPWQVDQQRNPVHWLESLTTPMVWGGVWAVIAFMLGVAIFCHRLIPIAVGLVVSMHAAWCLSFTWQTLIGESPRAWVTAISYGSTSLLVLWAFSRAYPTVRIDLGDRREDPRGGVD</sequence>
<proteinExistence type="predicted"/>
<dbReference type="Proteomes" id="UP000480222">
    <property type="component" value="Unassembled WGS sequence"/>
</dbReference>
<gene>
    <name evidence="1" type="ORF">CIP107547_00932</name>
</gene>
<dbReference type="AlphaFoldDB" id="A0A811G217"/>
<name>A0A811G217_CORDP</name>
<dbReference type="EMBL" id="CADDAV010000010">
    <property type="protein sequence ID" value="CAB0594671.1"/>
    <property type="molecule type" value="Genomic_DNA"/>
</dbReference>
<accession>A0A811G217</accession>
<organism evidence="1 2">
    <name type="scientific">Corynebacterium diphtheriae</name>
    <dbReference type="NCBI Taxonomy" id="1717"/>
    <lineage>
        <taxon>Bacteria</taxon>
        <taxon>Bacillati</taxon>
        <taxon>Actinomycetota</taxon>
        <taxon>Actinomycetes</taxon>
        <taxon>Mycobacteriales</taxon>
        <taxon>Corynebacteriaceae</taxon>
        <taxon>Corynebacterium</taxon>
    </lineage>
</organism>
<reference evidence="1 2" key="1">
    <citation type="submission" date="2020-02" db="EMBL/GenBank/DDBJ databases">
        <authorList>
            <person name="Brisse S."/>
        </authorList>
    </citation>
    <scope>NUCLEOTIDE SEQUENCE [LARGE SCALE GENOMIC DNA]</scope>
    <source>
        <strain evidence="1">CIP107547</strain>
    </source>
</reference>
<evidence type="ECO:0000313" key="1">
    <source>
        <dbReference type="EMBL" id="CAB0594671.1"/>
    </source>
</evidence>
<evidence type="ECO:0000313" key="2">
    <source>
        <dbReference type="Proteomes" id="UP000480222"/>
    </source>
</evidence>
<protein>
    <submittedName>
        <fullName evidence="1">Uncharacterized protein</fullName>
    </submittedName>
</protein>